<protein>
    <recommendedName>
        <fullName evidence="4">DUF1189 domain-containing protein</fullName>
    </recommendedName>
</protein>
<evidence type="ECO:0000313" key="3">
    <source>
        <dbReference type="Proteomes" id="UP000183988"/>
    </source>
</evidence>
<proteinExistence type="predicted"/>
<accession>A0A1M5G0V2</accession>
<feature type="transmembrane region" description="Helical" evidence="1">
    <location>
        <begin position="67"/>
        <end position="95"/>
    </location>
</feature>
<gene>
    <name evidence="2" type="ORF">SAMN05216225_10118</name>
</gene>
<sequence>MIFWNTFIQSLQLPKKQIVFRLNRTGMDITVIYMFLLLFIASIPSLIDRITTSTGPGSDMNLVFLIIYFFMFYYLPLTIAIFLIITLIAYIGSLVAKLLHRKLKLQVLWKMTAYTSTIPVLIYTVIAFYTPVNNYYILFVAIFITVMLSRIITIYPKRKKRKQ</sequence>
<dbReference type="AlphaFoldDB" id="A0A1M5G0V2"/>
<keyword evidence="1" id="KW-1133">Transmembrane helix</keyword>
<dbReference type="OrthoDB" id="2884954at2"/>
<dbReference type="InterPro" id="IPR009574">
    <property type="entry name" value="DUF1189"/>
</dbReference>
<evidence type="ECO:0000313" key="2">
    <source>
        <dbReference type="EMBL" id="SHF97091.1"/>
    </source>
</evidence>
<name>A0A1M5G0V2_9BACI</name>
<organism evidence="2 3">
    <name type="scientific">Ornithinibacillus halophilus</name>
    <dbReference type="NCBI Taxonomy" id="930117"/>
    <lineage>
        <taxon>Bacteria</taxon>
        <taxon>Bacillati</taxon>
        <taxon>Bacillota</taxon>
        <taxon>Bacilli</taxon>
        <taxon>Bacillales</taxon>
        <taxon>Bacillaceae</taxon>
        <taxon>Ornithinibacillus</taxon>
    </lineage>
</organism>
<keyword evidence="3" id="KW-1185">Reference proteome</keyword>
<reference evidence="2 3" key="1">
    <citation type="submission" date="2016-11" db="EMBL/GenBank/DDBJ databases">
        <authorList>
            <person name="Jaros S."/>
            <person name="Januszkiewicz K."/>
            <person name="Wedrychowicz H."/>
        </authorList>
    </citation>
    <scope>NUCLEOTIDE SEQUENCE [LARGE SCALE GENOMIC DNA]</scope>
    <source>
        <strain evidence="2 3">IBRC-M 10683</strain>
    </source>
</reference>
<feature type="transmembrane region" description="Helical" evidence="1">
    <location>
        <begin position="135"/>
        <end position="155"/>
    </location>
</feature>
<dbReference type="EMBL" id="FQVW01000011">
    <property type="protein sequence ID" value="SHF97091.1"/>
    <property type="molecule type" value="Genomic_DNA"/>
</dbReference>
<dbReference type="Proteomes" id="UP000183988">
    <property type="component" value="Unassembled WGS sequence"/>
</dbReference>
<feature type="transmembrane region" description="Helical" evidence="1">
    <location>
        <begin position="25"/>
        <end position="47"/>
    </location>
</feature>
<evidence type="ECO:0000256" key="1">
    <source>
        <dbReference type="SAM" id="Phobius"/>
    </source>
</evidence>
<evidence type="ECO:0008006" key="4">
    <source>
        <dbReference type="Google" id="ProtNLM"/>
    </source>
</evidence>
<feature type="transmembrane region" description="Helical" evidence="1">
    <location>
        <begin position="107"/>
        <end position="129"/>
    </location>
</feature>
<dbReference type="Pfam" id="PF06691">
    <property type="entry name" value="DUF1189"/>
    <property type="match status" value="1"/>
</dbReference>
<keyword evidence="1" id="KW-0472">Membrane</keyword>
<dbReference type="RefSeq" id="WP_072889321.1">
    <property type="nucleotide sequence ID" value="NZ_FQVW01000011.1"/>
</dbReference>
<dbReference type="STRING" id="930117.SAMN05216225_10118"/>
<keyword evidence="1" id="KW-0812">Transmembrane</keyword>